<protein>
    <submittedName>
        <fullName evidence="1">Uncharacterized protein</fullName>
    </submittedName>
</protein>
<reference evidence="2" key="1">
    <citation type="journal article" date="2017" name="Nat. Commun.">
        <title>The asparagus genome sheds light on the origin and evolution of a young Y chromosome.</title>
        <authorList>
            <person name="Harkess A."/>
            <person name="Zhou J."/>
            <person name="Xu C."/>
            <person name="Bowers J.E."/>
            <person name="Van der Hulst R."/>
            <person name="Ayyampalayam S."/>
            <person name="Mercati F."/>
            <person name="Riccardi P."/>
            <person name="McKain M.R."/>
            <person name="Kakrana A."/>
            <person name="Tang H."/>
            <person name="Ray J."/>
            <person name="Groenendijk J."/>
            <person name="Arikit S."/>
            <person name="Mathioni S.M."/>
            <person name="Nakano M."/>
            <person name="Shan H."/>
            <person name="Telgmann-Rauber A."/>
            <person name="Kanno A."/>
            <person name="Yue Z."/>
            <person name="Chen H."/>
            <person name="Li W."/>
            <person name="Chen Y."/>
            <person name="Xu X."/>
            <person name="Zhang Y."/>
            <person name="Luo S."/>
            <person name="Chen H."/>
            <person name="Gao J."/>
            <person name="Mao Z."/>
            <person name="Pires J.C."/>
            <person name="Luo M."/>
            <person name="Kudrna D."/>
            <person name="Wing R.A."/>
            <person name="Meyers B.C."/>
            <person name="Yi K."/>
            <person name="Kong H."/>
            <person name="Lavrijsen P."/>
            <person name="Sunseri F."/>
            <person name="Falavigna A."/>
            <person name="Ye Y."/>
            <person name="Leebens-Mack J.H."/>
            <person name="Chen G."/>
        </authorList>
    </citation>
    <scope>NUCLEOTIDE SEQUENCE [LARGE SCALE GENOMIC DNA]</scope>
    <source>
        <strain evidence="2">cv. DH0086</strain>
    </source>
</reference>
<dbReference type="AlphaFoldDB" id="A0A5P1E9N4"/>
<dbReference type="EMBL" id="CM007389">
    <property type="protein sequence ID" value="ONK58673.1"/>
    <property type="molecule type" value="Genomic_DNA"/>
</dbReference>
<dbReference type="PANTHER" id="PTHR31558:SF40">
    <property type="entry name" value="EXPRESSED PROTEIN"/>
    <property type="match status" value="1"/>
</dbReference>
<dbReference type="Proteomes" id="UP000243459">
    <property type="component" value="Chromosome 9"/>
</dbReference>
<evidence type="ECO:0000313" key="1">
    <source>
        <dbReference type="EMBL" id="ONK58673.1"/>
    </source>
</evidence>
<name>A0A5P1E9N4_ASPOF</name>
<proteinExistence type="predicted"/>
<evidence type="ECO:0000313" key="2">
    <source>
        <dbReference type="Proteomes" id="UP000243459"/>
    </source>
</evidence>
<sequence>MYSDNTSMRKLNFFISGSSLLSLSVHHGGAPKPQNNDNFEFVHVEAAGRKSEGSNGLCQEESWFDSFSILEESDSDDEYSSVHGDCFPISVRNSSACNANANQMLQYENASRFVDSITMCKFEDFCGEGFTRRKQVLESYRSFKHLKDEKSQEKNLNVITSYLALSISFNDKMFTIHPMQNITTASCQVTKSAVVRLSYKRRSCEMEGGDHFYDEIETIRGYTMDCVVPFRERLKIMTSLVNPEELDLNSAEKSSFNLQ</sequence>
<dbReference type="Gramene" id="ONK58673">
    <property type="protein sequence ID" value="ONK58673"/>
    <property type="gene ID" value="A4U43_C09F15490"/>
</dbReference>
<dbReference type="PANTHER" id="PTHR31558">
    <property type="entry name" value="CW14 PROTEIN"/>
    <property type="match status" value="1"/>
</dbReference>
<organism evidence="1 2">
    <name type="scientific">Asparagus officinalis</name>
    <name type="common">Garden asparagus</name>
    <dbReference type="NCBI Taxonomy" id="4686"/>
    <lineage>
        <taxon>Eukaryota</taxon>
        <taxon>Viridiplantae</taxon>
        <taxon>Streptophyta</taxon>
        <taxon>Embryophyta</taxon>
        <taxon>Tracheophyta</taxon>
        <taxon>Spermatophyta</taxon>
        <taxon>Magnoliopsida</taxon>
        <taxon>Liliopsida</taxon>
        <taxon>Asparagales</taxon>
        <taxon>Asparagaceae</taxon>
        <taxon>Asparagoideae</taxon>
        <taxon>Asparagus</taxon>
    </lineage>
</organism>
<keyword evidence="2" id="KW-1185">Reference proteome</keyword>
<gene>
    <name evidence="1" type="ORF">A4U43_C09F15490</name>
</gene>
<accession>A0A5P1E9N4</accession>